<dbReference type="EMBL" id="JACTAM010000013">
    <property type="protein sequence ID" value="KAI2657486.1"/>
    <property type="molecule type" value="Genomic_DNA"/>
</dbReference>
<evidence type="ECO:0000313" key="1">
    <source>
        <dbReference type="EMBL" id="KAI2657486.1"/>
    </source>
</evidence>
<dbReference type="Proteomes" id="UP000830375">
    <property type="component" value="Unassembled WGS sequence"/>
</dbReference>
<proteinExistence type="predicted"/>
<protein>
    <submittedName>
        <fullName evidence="1">Uncharacterized protein</fullName>
    </submittedName>
</protein>
<keyword evidence="2" id="KW-1185">Reference proteome</keyword>
<organism evidence="1 2">
    <name type="scientific">Labeo rohita</name>
    <name type="common">Indian major carp</name>
    <name type="synonym">Cyprinus rohita</name>
    <dbReference type="NCBI Taxonomy" id="84645"/>
    <lineage>
        <taxon>Eukaryota</taxon>
        <taxon>Metazoa</taxon>
        <taxon>Chordata</taxon>
        <taxon>Craniata</taxon>
        <taxon>Vertebrata</taxon>
        <taxon>Euteleostomi</taxon>
        <taxon>Actinopterygii</taxon>
        <taxon>Neopterygii</taxon>
        <taxon>Teleostei</taxon>
        <taxon>Ostariophysi</taxon>
        <taxon>Cypriniformes</taxon>
        <taxon>Cyprinidae</taxon>
        <taxon>Labeoninae</taxon>
        <taxon>Labeonini</taxon>
        <taxon>Labeo</taxon>
    </lineage>
</organism>
<evidence type="ECO:0000313" key="2">
    <source>
        <dbReference type="Proteomes" id="UP000830375"/>
    </source>
</evidence>
<name>A0ABQ8M3L2_LABRO</name>
<reference evidence="1 2" key="1">
    <citation type="submission" date="2022-01" db="EMBL/GenBank/DDBJ databases">
        <title>A high-quality chromosome-level genome assembly of rohu carp, Labeo rohita.</title>
        <authorList>
            <person name="Arick M.A. II"/>
            <person name="Hsu C.-Y."/>
            <person name="Magbanua Z."/>
            <person name="Pechanova O."/>
            <person name="Grover C."/>
            <person name="Miller E."/>
            <person name="Thrash A."/>
            <person name="Ezzel L."/>
            <person name="Alam S."/>
            <person name="Benzie J."/>
            <person name="Hamilton M."/>
            <person name="Karsi A."/>
            <person name="Lawrence M.L."/>
            <person name="Peterson D.G."/>
        </authorList>
    </citation>
    <scope>NUCLEOTIDE SEQUENCE [LARGE SCALE GENOMIC DNA]</scope>
    <source>
        <strain evidence="2">BAU-BD-2019</strain>
        <tissue evidence="1">Blood</tissue>
    </source>
</reference>
<sequence>MLLLLKLKGVKLNICHGLMIPYGHSDNMLDKLRGGGKNKLQNPYSHFRRPLEMLNINSSFLNCEDFLKMFNAKIVGLHSTILNLQVVPSSDLAMPCSTEWREFHQITLPALVDIIVHLKPSSSKAPTVLVKVSNDIFVSLDNGENAILILLDLSADFNKPLGTLVRLRIIYKILTLVFKALHNLPLMYFSSMVAFYTPSRSLRSERQHLLCAIRTKYKHRVGGSSGCAGCKGVNHCLSYGECLMAPECFKPRAGLGRV</sequence>
<gene>
    <name evidence="1" type="ORF">H4Q32_008827</name>
</gene>
<accession>A0ABQ8M3L2</accession>
<comment type="caution">
    <text evidence="1">The sequence shown here is derived from an EMBL/GenBank/DDBJ whole genome shotgun (WGS) entry which is preliminary data.</text>
</comment>